<accession>A0A235ESJ7</accession>
<dbReference type="InterPro" id="IPR011712">
    <property type="entry name" value="Sig_transdc_His_kin_sub3_dim/P"/>
</dbReference>
<dbReference type="GO" id="GO:0000155">
    <property type="term" value="F:phosphorelay sensor kinase activity"/>
    <property type="evidence" value="ECO:0007669"/>
    <property type="project" value="InterPro"/>
</dbReference>
<dbReference type="RefSeq" id="WP_094286088.1">
    <property type="nucleotide sequence ID" value="NZ_NOIG01000003.1"/>
</dbReference>
<dbReference type="EMBL" id="NOIG01000003">
    <property type="protein sequence ID" value="OYD51763.1"/>
    <property type="molecule type" value="Genomic_DNA"/>
</dbReference>
<feature type="transmembrane region" description="Helical" evidence="4">
    <location>
        <begin position="127"/>
        <end position="145"/>
    </location>
</feature>
<keyword evidence="2" id="KW-0418">Kinase</keyword>
<evidence type="ECO:0000256" key="4">
    <source>
        <dbReference type="SAM" id="Phobius"/>
    </source>
</evidence>
<comment type="caution">
    <text evidence="6">The sequence shown here is derived from an EMBL/GenBank/DDBJ whole genome shotgun (WGS) entry which is preliminary data.</text>
</comment>
<gene>
    <name evidence="6" type="ORF">CBY09_02510</name>
</gene>
<evidence type="ECO:0000256" key="1">
    <source>
        <dbReference type="ARBA" id="ARBA00022679"/>
    </source>
</evidence>
<feature type="transmembrane region" description="Helical" evidence="4">
    <location>
        <begin position="17"/>
        <end position="38"/>
    </location>
</feature>
<dbReference type="AlphaFoldDB" id="A0A235ESJ7"/>
<name>A0A235ESJ7_9BURK</name>
<protein>
    <recommendedName>
        <fullName evidence="5">Signal transduction histidine kinase subgroup 3 dimerisation and phosphoacceptor domain-containing protein</fullName>
    </recommendedName>
</protein>
<feature type="transmembrane region" description="Helical" evidence="4">
    <location>
        <begin position="58"/>
        <end position="82"/>
    </location>
</feature>
<dbReference type="Gene3D" id="1.20.5.1930">
    <property type="match status" value="1"/>
</dbReference>
<dbReference type="PANTHER" id="PTHR24421">
    <property type="entry name" value="NITRATE/NITRITE SENSOR PROTEIN NARX-RELATED"/>
    <property type="match status" value="1"/>
</dbReference>
<keyword evidence="4" id="KW-0472">Membrane</keyword>
<feature type="transmembrane region" description="Helical" evidence="4">
    <location>
        <begin position="94"/>
        <end position="121"/>
    </location>
</feature>
<organism evidence="6 7">
    <name type="scientific">Acidovorax kalamii</name>
    <dbReference type="NCBI Taxonomy" id="2004485"/>
    <lineage>
        <taxon>Bacteria</taxon>
        <taxon>Pseudomonadati</taxon>
        <taxon>Pseudomonadota</taxon>
        <taxon>Betaproteobacteria</taxon>
        <taxon>Burkholderiales</taxon>
        <taxon>Comamonadaceae</taxon>
        <taxon>Acidovorax</taxon>
    </lineage>
</organism>
<dbReference type="InterPro" id="IPR050482">
    <property type="entry name" value="Sensor_HK_TwoCompSys"/>
</dbReference>
<evidence type="ECO:0000259" key="5">
    <source>
        <dbReference type="Pfam" id="PF07730"/>
    </source>
</evidence>
<keyword evidence="3" id="KW-0902">Two-component regulatory system</keyword>
<dbReference type="Proteomes" id="UP000215441">
    <property type="component" value="Unassembled WGS sequence"/>
</dbReference>
<dbReference type="OrthoDB" id="9797605at2"/>
<dbReference type="PANTHER" id="PTHR24421:SF59">
    <property type="entry name" value="OXYGEN SENSOR HISTIDINE KINASE NREB"/>
    <property type="match status" value="1"/>
</dbReference>
<evidence type="ECO:0000256" key="3">
    <source>
        <dbReference type="ARBA" id="ARBA00023012"/>
    </source>
</evidence>
<feature type="domain" description="Signal transduction histidine kinase subgroup 3 dimerisation and phosphoacceptor" evidence="5">
    <location>
        <begin position="229"/>
        <end position="291"/>
    </location>
</feature>
<reference evidence="6 7" key="1">
    <citation type="submission" date="2017-07" db="EMBL/GenBank/DDBJ databases">
        <title>Acidovorax KNDSW TSA 6 genome sequence and assembly.</title>
        <authorList>
            <person name="Mayilraj S."/>
        </authorList>
    </citation>
    <scope>NUCLEOTIDE SEQUENCE [LARGE SCALE GENOMIC DNA]</scope>
    <source>
        <strain evidence="6 7">KNDSW-TSA6</strain>
    </source>
</reference>
<evidence type="ECO:0000313" key="7">
    <source>
        <dbReference type="Proteomes" id="UP000215441"/>
    </source>
</evidence>
<dbReference type="GO" id="GO:0016020">
    <property type="term" value="C:membrane"/>
    <property type="evidence" value="ECO:0007669"/>
    <property type="project" value="InterPro"/>
</dbReference>
<evidence type="ECO:0000256" key="2">
    <source>
        <dbReference type="ARBA" id="ARBA00022777"/>
    </source>
</evidence>
<evidence type="ECO:0000313" key="6">
    <source>
        <dbReference type="EMBL" id="OYD51763.1"/>
    </source>
</evidence>
<sequence length="303" mass="33058">MNDAQALVRSRWLLERFAIGIYAVIGLRAVVSLLPLGFMPLQPFPGLLPWLAFRSAWWGPSIVAGTAGSLLLGVGAGVWVRILQACPSAQRLTLFYAVQTVLALLVDERFFIPLAAVSALLLPRRWAWAWLGSQWGATMLIHAALWQMGLRQSVQCEIAASGLLAPLTVPSSTAAAFEDTCISLVSQGLAFCFGLLCAREQQQRKELVTTYSQVQATQQLLAETVRTAERARIARELHDSIGHQLTAVSLHLELALQVNSRPQASDTLLMAQALAHRILSAVRLVVRAERSGSHPRERGEGTP</sequence>
<dbReference type="Pfam" id="PF07730">
    <property type="entry name" value="HisKA_3"/>
    <property type="match status" value="1"/>
</dbReference>
<keyword evidence="4" id="KW-1133">Transmembrane helix</keyword>
<keyword evidence="7" id="KW-1185">Reference proteome</keyword>
<keyword evidence="4" id="KW-0812">Transmembrane</keyword>
<proteinExistence type="predicted"/>
<dbReference type="GO" id="GO:0046983">
    <property type="term" value="F:protein dimerization activity"/>
    <property type="evidence" value="ECO:0007669"/>
    <property type="project" value="InterPro"/>
</dbReference>
<keyword evidence="1" id="KW-0808">Transferase</keyword>